<organism evidence="1 2">
    <name type="scientific">Leptospira interrogans serovar Manilae</name>
    <dbReference type="NCBI Taxonomy" id="214675"/>
    <lineage>
        <taxon>Bacteria</taxon>
        <taxon>Pseudomonadati</taxon>
        <taxon>Spirochaetota</taxon>
        <taxon>Spirochaetia</taxon>
        <taxon>Leptospirales</taxon>
        <taxon>Leptospiraceae</taxon>
        <taxon>Leptospira</taxon>
    </lineage>
</organism>
<proteinExistence type="predicted"/>
<dbReference type="AlphaFoldDB" id="A0AAQ1SNB3"/>
<reference evidence="1 2" key="1">
    <citation type="submission" date="2017-11" db="EMBL/GenBank/DDBJ databases">
        <authorList>
            <person name="Lechat P."/>
        </authorList>
    </citation>
    <scope>NUCLEOTIDE SEQUENCE [LARGE SCALE GENOMIC DNA]</scope>
    <source>
        <strain evidence="1">L495</strain>
    </source>
</reference>
<dbReference type="AntiFam" id="ANF00051">
    <property type="entry name" value="Translation of DNA tandem repeat"/>
</dbReference>
<name>A0AAQ1SNB3_LEPIR</name>
<accession>A0AAQ1SNB3</accession>
<sequence length="47" mass="5665">MGSKFYRSISQVWELPQITILRISSQVVETHTFRKFFLIFLHKTHVN</sequence>
<dbReference type="Proteomes" id="UP000234460">
    <property type="component" value="Chromosome LMANV2"/>
</dbReference>
<comment type="caution">
    <text evidence="1">The sequence shown here is derived from an EMBL/GenBank/DDBJ whole genome shotgun (WGS) entry which is preliminary data.</text>
</comment>
<gene>
    <name evidence="1" type="ORF">LMANV2_260052</name>
</gene>
<dbReference type="EMBL" id="OEJX01000019">
    <property type="protein sequence ID" value="SOR61192.1"/>
    <property type="molecule type" value="Genomic_DNA"/>
</dbReference>
<protein>
    <submittedName>
        <fullName evidence="1">Uncharacterized protein</fullName>
    </submittedName>
</protein>
<evidence type="ECO:0000313" key="1">
    <source>
        <dbReference type="EMBL" id="SOR61192.1"/>
    </source>
</evidence>
<evidence type="ECO:0000313" key="2">
    <source>
        <dbReference type="Proteomes" id="UP000234460"/>
    </source>
</evidence>